<dbReference type="SUPFAM" id="SSF46785">
    <property type="entry name" value="Winged helix' DNA-binding domain"/>
    <property type="match status" value="1"/>
</dbReference>
<proteinExistence type="predicted"/>
<evidence type="ECO:0000256" key="1">
    <source>
        <dbReference type="ARBA" id="ARBA00022603"/>
    </source>
</evidence>
<feature type="domain" description="O-methyltransferase C-terminal" evidence="4">
    <location>
        <begin position="185"/>
        <end position="391"/>
    </location>
</feature>
<dbReference type="SUPFAM" id="SSF53335">
    <property type="entry name" value="S-adenosyl-L-methionine-dependent methyltransferases"/>
    <property type="match status" value="1"/>
</dbReference>
<protein>
    <recommendedName>
        <fullName evidence="4">O-methyltransferase C-terminal domain-containing protein</fullName>
    </recommendedName>
</protein>
<dbReference type="STRING" id="1230097.A0A423VS38"/>
<dbReference type="Gene3D" id="1.10.10.10">
    <property type="entry name" value="Winged helix-like DNA-binding domain superfamily/Winged helix DNA-binding domain"/>
    <property type="match status" value="1"/>
</dbReference>
<dbReference type="InParanoid" id="A0A423VS38"/>
<organism evidence="5 6">
    <name type="scientific">Cytospora leucostoma</name>
    <dbReference type="NCBI Taxonomy" id="1230097"/>
    <lineage>
        <taxon>Eukaryota</taxon>
        <taxon>Fungi</taxon>
        <taxon>Dikarya</taxon>
        <taxon>Ascomycota</taxon>
        <taxon>Pezizomycotina</taxon>
        <taxon>Sordariomycetes</taxon>
        <taxon>Sordariomycetidae</taxon>
        <taxon>Diaporthales</taxon>
        <taxon>Cytosporaceae</taxon>
        <taxon>Cytospora</taxon>
    </lineage>
</organism>
<evidence type="ECO:0000256" key="3">
    <source>
        <dbReference type="ARBA" id="ARBA00022691"/>
    </source>
</evidence>
<dbReference type="InterPro" id="IPR016461">
    <property type="entry name" value="COMT-like"/>
</dbReference>
<dbReference type="AlphaFoldDB" id="A0A423VS38"/>
<accession>A0A423VS38</accession>
<dbReference type="Gene3D" id="3.40.50.150">
    <property type="entry name" value="Vaccinia Virus protein VP39"/>
    <property type="match status" value="1"/>
</dbReference>
<dbReference type="Proteomes" id="UP000285146">
    <property type="component" value="Unassembled WGS sequence"/>
</dbReference>
<evidence type="ECO:0000259" key="4">
    <source>
        <dbReference type="Pfam" id="PF00891"/>
    </source>
</evidence>
<dbReference type="PANTHER" id="PTHR43712">
    <property type="entry name" value="PUTATIVE (AFU_ORTHOLOGUE AFUA_4G14580)-RELATED"/>
    <property type="match status" value="1"/>
</dbReference>
<dbReference type="GO" id="GO:0008171">
    <property type="term" value="F:O-methyltransferase activity"/>
    <property type="evidence" value="ECO:0007669"/>
    <property type="project" value="InterPro"/>
</dbReference>
<dbReference type="InterPro" id="IPR036390">
    <property type="entry name" value="WH_DNA-bd_sf"/>
</dbReference>
<evidence type="ECO:0000313" key="6">
    <source>
        <dbReference type="Proteomes" id="UP000285146"/>
    </source>
</evidence>
<dbReference type="InterPro" id="IPR029063">
    <property type="entry name" value="SAM-dependent_MTases_sf"/>
</dbReference>
<gene>
    <name evidence="5" type="ORF">VPNG_09495</name>
</gene>
<keyword evidence="3" id="KW-0949">S-adenosyl-L-methionine</keyword>
<keyword evidence="6" id="KW-1185">Reference proteome</keyword>
<evidence type="ECO:0000256" key="2">
    <source>
        <dbReference type="ARBA" id="ARBA00022679"/>
    </source>
</evidence>
<sequence>MASPNNMPKIVELASRISTSVAELQERLTTQGAPSPSWTEDSPESLPADVSNLQDTVLDATAELHELLLEPLMVIFKFAAISNLVNIDAICRYHIPDMIPPGGQVSFGDIAEKTGLEKREVKRLIGNAISMRILRSPEPEMVAHTKVSKFLTVPYINSWIGFESKETWPATTKIVDAIQKWPTSQEANETGFALANGKSVFEVLSTDPTRAMRFASGMQAIDHVPGYAIGNVSMVYDWASLGDAFIVNVGGSRGQAAIELANEFGNVKLLVQDSAMIIQGAESDIPEQLKGRVEFMKHELFEPQTVQADVYFFRMVFRNWGDKYAVQALKAQIPVLRHGVKLLIQDVCMPEQDTVPLWRERIQRSVDMSLKCFFNGRERYLDEWKALLAAADERFVLHRVAFLKTHYLCNKERIVDSAFLLMQLHYVTLDLTHLLDPLFDALEKQFSRSGINE</sequence>
<dbReference type="PANTHER" id="PTHR43712:SF12">
    <property type="entry name" value="STERIGMATOCYSTIN 8-O-METHYLTRANSFERASE"/>
    <property type="match status" value="1"/>
</dbReference>
<dbReference type="OrthoDB" id="1606438at2759"/>
<evidence type="ECO:0000313" key="5">
    <source>
        <dbReference type="EMBL" id="ROV93881.1"/>
    </source>
</evidence>
<reference evidence="5 6" key="1">
    <citation type="submission" date="2015-09" db="EMBL/GenBank/DDBJ databases">
        <title>Host preference determinants of Valsa canker pathogens revealed by comparative genomics.</title>
        <authorList>
            <person name="Yin Z."/>
            <person name="Huang L."/>
        </authorList>
    </citation>
    <scope>NUCLEOTIDE SEQUENCE [LARGE SCALE GENOMIC DNA]</scope>
    <source>
        <strain evidence="5 6">SXYLt</strain>
    </source>
</reference>
<dbReference type="PROSITE" id="PS51683">
    <property type="entry name" value="SAM_OMT_II"/>
    <property type="match status" value="1"/>
</dbReference>
<dbReference type="GO" id="GO:0032259">
    <property type="term" value="P:methylation"/>
    <property type="evidence" value="ECO:0007669"/>
    <property type="project" value="UniProtKB-KW"/>
</dbReference>
<comment type="caution">
    <text evidence="5">The sequence shown here is derived from an EMBL/GenBank/DDBJ whole genome shotgun (WGS) entry which is preliminary data.</text>
</comment>
<dbReference type="InterPro" id="IPR036388">
    <property type="entry name" value="WH-like_DNA-bd_sf"/>
</dbReference>
<keyword evidence="1" id="KW-0489">Methyltransferase</keyword>
<dbReference type="InterPro" id="IPR001077">
    <property type="entry name" value="COMT_C"/>
</dbReference>
<keyword evidence="2" id="KW-0808">Transferase</keyword>
<dbReference type="EMBL" id="LKEB01000078">
    <property type="protein sequence ID" value="ROV93881.1"/>
    <property type="molecule type" value="Genomic_DNA"/>
</dbReference>
<dbReference type="Pfam" id="PF00891">
    <property type="entry name" value="Methyltransf_2"/>
    <property type="match status" value="1"/>
</dbReference>
<name>A0A423VS38_9PEZI</name>